<protein>
    <recommendedName>
        <fullName evidence="1">Alcohol dehydrogenase-like C-terminal domain-containing protein</fullName>
    </recommendedName>
</protein>
<dbReference type="Gene3D" id="3.90.180.10">
    <property type="entry name" value="Medium-chain alcohol dehydrogenases, catalytic domain"/>
    <property type="match status" value="1"/>
</dbReference>
<dbReference type="EMBL" id="QGML01004383">
    <property type="protein sequence ID" value="TVY86041.1"/>
    <property type="molecule type" value="Genomic_DNA"/>
</dbReference>
<dbReference type="Pfam" id="PF00107">
    <property type="entry name" value="ADH_zinc_N"/>
    <property type="match status" value="1"/>
</dbReference>
<keyword evidence="3" id="KW-1185">Reference proteome</keyword>
<name>A0A559LZA4_9HELO</name>
<dbReference type="InterPro" id="IPR036291">
    <property type="entry name" value="NAD(P)-bd_dom_sf"/>
</dbReference>
<dbReference type="InterPro" id="IPR013149">
    <property type="entry name" value="ADH-like_C"/>
</dbReference>
<evidence type="ECO:0000313" key="2">
    <source>
        <dbReference type="EMBL" id="TVY86041.1"/>
    </source>
</evidence>
<feature type="non-terminal residue" evidence="2">
    <location>
        <position position="1"/>
    </location>
</feature>
<dbReference type="Gene3D" id="3.40.50.720">
    <property type="entry name" value="NAD(P)-binding Rossmann-like Domain"/>
    <property type="match status" value="1"/>
</dbReference>
<organism evidence="2 3">
    <name type="scientific">Lachnellula willkommii</name>
    <dbReference type="NCBI Taxonomy" id="215461"/>
    <lineage>
        <taxon>Eukaryota</taxon>
        <taxon>Fungi</taxon>
        <taxon>Dikarya</taxon>
        <taxon>Ascomycota</taxon>
        <taxon>Pezizomycotina</taxon>
        <taxon>Leotiomycetes</taxon>
        <taxon>Helotiales</taxon>
        <taxon>Lachnaceae</taxon>
        <taxon>Lachnellula</taxon>
    </lineage>
</organism>
<comment type="caution">
    <text evidence="2">The sequence shown here is derived from an EMBL/GenBank/DDBJ whole genome shotgun (WGS) entry which is preliminary data.</text>
</comment>
<evidence type="ECO:0000313" key="3">
    <source>
        <dbReference type="Proteomes" id="UP000315522"/>
    </source>
</evidence>
<accession>A0A559LZA4</accession>
<dbReference type="SUPFAM" id="SSF51735">
    <property type="entry name" value="NAD(P)-binding Rossmann-fold domains"/>
    <property type="match status" value="1"/>
</dbReference>
<feature type="domain" description="Alcohol dehydrogenase-like C-terminal" evidence="1">
    <location>
        <begin position="41"/>
        <end position="178"/>
    </location>
</feature>
<proteinExistence type="predicted"/>
<evidence type="ECO:0000259" key="1">
    <source>
        <dbReference type="Pfam" id="PF00107"/>
    </source>
</evidence>
<sequence>GYSIEDLCAIPAFLTPFGGLAEINLLPGETIIIAPATGRFGGGAVTTALAMGATVVACGRNEATLSAIKRTFAHTGRIETIVLTGDREMDTCAMISASRNQGKGADAFLDFSPPAAAKSTHIAAGMAALRPFGRACFAGGIYGGVEIDYLGLMMRSLRIQGRMMYSREMVVRFIKMVEKGNLRLGEEGSGMRTVGRFGLEGVDEGIEMAGREKGWGKQVLLMP</sequence>
<gene>
    <name evidence="2" type="ORF">LAWI1_G007366</name>
</gene>
<reference evidence="2 3" key="1">
    <citation type="submission" date="2018-05" db="EMBL/GenBank/DDBJ databases">
        <title>Genome sequencing and assembly of the regulated plant pathogen Lachnellula willkommii and related sister species for the development of diagnostic species identification markers.</title>
        <authorList>
            <person name="Giroux E."/>
            <person name="Bilodeau G."/>
        </authorList>
    </citation>
    <scope>NUCLEOTIDE SEQUENCE [LARGE SCALE GENOMIC DNA]</scope>
    <source>
        <strain evidence="2 3">CBS 172.35</strain>
    </source>
</reference>
<dbReference type="AlphaFoldDB" id="A0A559LZA4"/>
<dbReference type="Proteomes" id="UP000315522">
    <property type="component" value="Unassembled WGS sequence"/>
</dbReference>